<dbReference type="AlphaFoldDB" id="A0AAU8A369"/>
<feature type="signal peptide" evidence="2">
    <location>
        <begin position="1"/>
        <end position="22"/>
    </location>
</feature>
<feature type="region of interest" description="Disordered" evidence="1">
    <location>
        <begin position="281"/>
        <end position="300"/>
    </location>
</feature>
<dbReference type="NCBIfam" id="TIGR02001">
    <property type="entry name" value="gcw_chp"/>
    <property type="match status" value="1"/>
</dbReference>
<sequence>MSIFKKTTLALAISALAGGALAQSAPAPAPAPAPATSPITANVTVVNDYRYRGMTQSNYKPAIQGGFDYAHESGFYIGNWNSSISWIGDSYPTGSNTGGVVSAPVEMDFYAGFKKEFLGAGFASDIGILQYYYPSNGIRQAVQNTTNCGTTSRATCGTNPNTTELYLAQNFAYGPVSGFAKVSYSITNIFGYYNSKGSYYPDLTLNYDTGVMGLTLNAHVGYQYISNTQTSGGIKYDFSYTDYKLGITKDFGGGLIGNISYVSTSNPKVGTAYLWSTTTTQTAQSGSGKSGGLISLTKTF</sequence>
<evidence type="ECO:0000313" key="3">
    <source>
        <dbReference type="EMBL" id="XCC57630.1"/>
    </source>
</evidence>
<evidence type="ECO:0000256" key="1">
    <source>
        <dbReference type="SAM" id="MobiDB-lite"/>
    </source>
</evidence>
<reference evidence="3" key="1">
    <citation type="submission" date="2022-06" db="EMBL/GenBank/DDBJ databases">
        <title>New Polynucleobacter species.</title>
        <authorList>
            <person name="Hahn M.W."/>
        </authorList>
    </citation>
    <scope>NUCLEOTIDE SEQUENCE</scope>
    <source>
        <strain evidence="3">UK-FUSCHL-C3</strain>
    </source>
</reference>
<feature type="chain" id="PRO_5043739515" evidence="2">
    <location>
        <begin position="23"/>
        <end position="300"/>
    </location>
</feature>
<organism evidence="3">
    <name type="scientific">Polynucleobacter sp. UK-FUSCHL-C3</name>
    <dbReference type="NCBI Taxonomy" id="2955208"/>
    <lineage>
        <taxon>Bacteria</taxon>
        <taxon>Pseudomonadati</taxon>
        <taxon>Pseudomonadota</taxon>
        <taxon>Betaproteobacteria</taxon>
        <taxon>Burkholderiales</taxon>
        <taxon>Burkholderiaceae</taxon>
        <taxon>Polynucleobacter</taxon>
    </lineage>
</organism>
<evidence type="ECO:0000256" key="2">
    <source>
        <dbReference type="SAM" id="SignalP"/>
    </source>
</evidence>
<gene>
    <name evidence="3" type="ORF">NKE59_09130</name>
</gene>
<protein>
    <submittedName>
        <fullName evidence="3">TorF family putative porin</fullName>
    </submittedName>
</protein>
<dbReference type="EMBL" id="CP099959">
    <property type="protein sequence ID" value="XCC57630.1"/>
    <property type="molecule type" value="Genomic_DNA"/>
</dbReference>
<proteinExistence type="predicted"/>
<dbReference type="InterPro" id="IPR010239">
    <property type="entry name" value="CHP02001"/>
</dbReference>
<accession>A0AAU8A369</accession>
<keyword evidence="2" id="KW-0732">Signal</keyword>
<name>A0AAU8A369_9BURK</name>
<dbReference type="RefSeq" id="WP_353438691.1">
    <property type="nucleotide sequence ID" value="NZ_CP099959.1"/>
</dbReference>
<dbReference type="Pfam" id="PF09694">
    <property type="entry name" value="Gcw_chp"/>
    <property type="match status" value="1"/>
</dbReference>